<dbReference type="AlphaFoldDB" id="A0A0V1GVE7"/>
<dbReference type="EMBL" id="JYDP01000250">
    <property type="protein sequence ID" value="KRZ01971.1"/>
    <property type="molecule type" value="Genomic_DNA"/>
</dbReference>
<feature type="compositionally biased region" description="Polar residues" evidence="1">
    <location>
        <begin position="66"/>
        <end position="75"/>
    </location>
</feature>
<gene>
    <name evidence="2" type="ORF">T11_17676</name>
</gene>
<dbReference type="Proteomes" id="UP000055024">
    <property type="component" value="Unassembled WGS sequence"/>
</dbReference>
<feature type="region of interest" description="Disordered" evidence="1">
    <location>
        <begin position="26"/>
        <end position="48"/>
    </location>
</feature>
<keyword evidence="3" id="KW-1185">Reference proteome</keyword>
<sequence>MRRQQYEFGVKVHIKQSITRARRVRLNDPGKSSESSTMALMSQQSKMNVVNDDHRHEIHNQRLAERTQQNDGWTA</sequence>
<protein>
    <submittedName>
        <fullName evidence="2">Uncharacterized protein</fullName>
    </submittedName>
</protein>
<name>A0A0V1GVE7_9BILA</name>
<evidence type="ECO:0000313" key="3">
    <source>
        <dbReference type="Proteomes" id="UP000055024"/>
    </source>
</evidence>
<feature type="region of interest" description="Disordered" evidence="1">
    <location>
        <begin position="56"/>
        <end position="75"/>
    </location>
</feature>
<feature type="compositionally biased region" description="Basic and acidic residues" evidence="1">
    <location>
        <begin position="56"/>
        <end position="65"/>
    </location>
</feature>
<feature type="compositionally biased region" description="Polar residues" evidence="1">
    <location>
        <begin position="30"/>
        <end position="48"/>
    </location>
</feature>
<organism evidence="2 3">
    <name type="scientific">Trichinella zimbabwensis</name>
    <dbReference type="NCBI Taxonomy" id="268475"/>
    <lineage>
        <taxon>Eukaryota</taxon>
        <taxon>Metazoa</taxon>
        <taxon>Ecdysozoa</taxon>
        <taxon>Nematoda</taxon>
        <taxon>Enoplea</taxon>
        <taxon>Dorylaimia</taxon>
        <taxon>Trichinellida</taxon>
        <taxon>Trichinellidae</taxon>
        <taxon>Trichinella</taxon>
    </lineage>
</organism>
<evidence type="ECO:0000256" key="1">
    <source>
        <dbReference type="SAM" id="MobiDB-lite"/>
    </source>
</evidence>
<evidence type="ECO:0000313" key="2">
    <source>
        <dbReference type="EMBL" id="KRZ01971.1"/>
    </source>
</evidence>
<comment type="caution">
    <text evidence="2">The sequence shown here is derived from an EMBL/GenBank/DDBJ whole genome shotgun (WGS) entry which is preliminary data.</text>
</comment>
<proteinExistence type="predicted"/>
<accession>A0A0V1GVE7</accession>
<reference evidence="2 3" key="1">
    <citation type="submission" date="2015-01" db="EMBL/GenBank/DDBJ databases">
        <title>Evolution of Trichinella species and genotypes.</title>
        <authorList>
            <person name="Korhonen P.K."/>
            <person name="Edoardo P."/>
            <person name="Giuseppe L.R."/>
            <person name="Gasser R.B."/>
        </authorList>
    </citation>
    <scope>NUCLEOTIDE SEQUENCE [LARGE SCALE GENOMIC DNA]</scope>
    <source>
        <strain evidence="2">ISS1029</strain>
    </source>
</reference>